<feature type="domain" description="HTH hxlR-type" evidence="4">
    <location>
        <begin position="10"/>
        <end position="107"/>
    </location>
</feature>
<evidence type="ECO:0000313" key="5">
    <source>
        <dbReference type="EMBL" id="PTL60770.1"/>
    </source>
</evidence>
<dbReference type="InterPro" id="IPR036390">
    <property type="entry name" value="WH_DNA-bd_sf"/>
</dbReference>
<dbReference type="SUPFAM" id="SSF46785">
    <property type="entry name" value="Winged helix' DNA-binding domain"/>
    <property type="match status" value="1"/>
</dbReference>
<sequence length="164" mass="18068">MRSDYDGQTCSIARTLEVIGERWTMLVLRNVFLGLRRFDEIQRNLGIARNVLADRLGTLVEHGVLEKVPYQERPVRHEYRLTEKGIDLWPVIVSLMQWGDRHAPTPAGPPVLLRHRDCGGAVSRHLTCEACGAALGPRDVRSLPGPGAPPDHPLLVARGAADGG</sequence>
<evidence type="ECO:0000256" key="2">
    <source>
        <dbReference type="ARBA" id="ARBA00023125"/>
    </source>
</evidence>
<dbReference type="PANTHER" id="PTHR33204:SF18">
    <property type="entry name" value="TRANSCRIPTIONAL REGULATORY PROTEIN"/>
    <property type="match status" value="1"/>
</dbReference>
<evidence type="ECO:0000313" key="6">
    <source>
        <dbReference type="Proteomes" id="UP000240739"/>
    </source>
</evidence>
<dbReference type="InterPro" id="IPR002577">
    <property type="entry name" value="HTH_HxlR"/>
</dbReference>
<dbReference type="GO" id="GO:0003677">
    <property type="term" value="F:DNA binding"/>
    <property type="evidence" value="ECO:0007669"/>
    <property type="project" value="UniProtKB-KW"/>
</dbReference>
<keyword evidence="6" id="KW-1185">Reference proteome</keyword>
<dbReference type="EMBL" id="PYYB01000001">
    <property type="protein sequence ID" value="PTL60770.1"/>
    <property type="molecule type" value="Genomic_DNA"/>
</dbReference>
<evidence type="ECO:0000256" key="3">
    <source>
        <dbReference type="ARBA" id="ARBA00023163"/>
    </source>
</evidence>
<comment type="caution">
    <text evidence="5">The sequence shown here is derived from an EMBL/GenBank/DDBJ whole genome shotgun (WGS) entry which is preliminary data.</text>
</comment>
<gene>
    <name evidence="5" type="ORF">C7Y72_09020</name>
</gene>
<keyword evidence="2" id="KW-0238">DNA-binding</keyword>
<reference evidence="5 6" key="1">
    <citation type="submission" date="2018-03" db="EMBL/GenBank/DDBJ databases">
        <title>Aquarubrobacter algicola gen. nov., sp. nov., a novel actinobacterium isolated from shallow eutrophic lake during the end of cyanobacterial harmful algal blooms.</title>
        <authorList>
            <person name="Chun S.J."/>
        </authorList>
    </citation>
    <scope>NUCLEOTIDE SEQUENCE [LARGE SCALE GENOMIC DNA]</scope>
    <source>
        <strain evidence="5 6">Seoho-28</strain>
    </source>
</reference>
<dbReference type="Proteomes" id="UP000240739">
    <property type="component" value="Unassembled WGS sequence"/>
</dbReference>
<evidence type="ECO:0000259" key="4">
    <source>
        <dbReference type="PROSITE" id="PS51118"/>
    </source>
</evidence>
<evidence type="ECO:0000256" key="1">
    <source>
        <dbReference type="ARBA" id="ARBA00023015"/>
    </source>
</evidence>
<protein>
    <submittedName>
        <fullName evidence="5">Transcriptional regulator</fullName>
    </submittedName>
</protein>
<accession>A0A2T4UNF2</accession>
<organism evidence="5 6">
    <name type="scientific">Paraconexibacter algicola</name>
    <dbReference type="NCBI Taxonomy" id="2133960"/>
    <lineage>
        <taxon>Bacteria</taxon>
        <taxon>Bacillati</taxon>
        <taxon>Actinomycetota</taxon>
        <taxon>Thermoleophilia</taxon>
        <taxon>Solirubrobacterales</taxon>
        <taxon>Paraconexibacteraceae</taxon>
        <taxon>Paraconexibacter</taxon>
    </lineage>
</organism>
<keyword evidence="1" id="KW-0805">Transcription regulation</keyword>
<dbReference type="AlphaFoldDB" id="A0A2T4UNF2"/>
<dbReference type="Gene3D" id="1.10.10.10">
    <property type="entry name" value="Winged helix-like DNA-binding domain superfamily/Winged helix DNA-binding domain"/>
    <property type="match status" value="1"/>
</dbReference>
<dbReference type="PROSITE" id="PS51118">
    <property type="entry name" value="HTH_HXLR"/>
    <property type="match status" value="1"/>
</dbReference>
<dbReference type="InterPro" id="IPR036388">
    <property type="entry name" value="WH-like_DNA-bd_sf"/>
</dbReference>
<dbReference type="Pfam" id="PF01638">
    <property type="entry name" value="HxlR"/>
    <property type="match status" value="1"/>
</dbReference>
<dbReference type="PANTHER" id="PTHR33204">
    <property type="entry name" value="TRANSCRIPTIONAL REGULATOR, MARR FAMILY"/>
    <property type="match status" value="1"/>
</dbReference>
<dbReference type="OrthoDB" id="3526217at2"/>
<keyword evidence="3" id="KW-0804">Transcription</keyword>
<name>A0A2T4UNF2_9ACTN</name>
<proteinExistence type="predicted"/>